<feature type="non-terminal residue" evidence="2">
    <location>
        <position position="1"/>
    </location>
</feature>
<protein>
    <submittedName>
        <fullName evidence="2">Uncharacterized protein</fullName>
    </submittedName>
</protein>
<reference evidence="2 3" key="1">
    <citation type="journal article" date="2019" name="Nat. Ecol. Evol.">
        <title>Megaphylogeny resolves global patterns of mushroom evolution.</title>
        <authorList>
            <person name="Varga T."/>
            <person name="Krizsan K."/>
            <person name="Foldi C."/>
            <person name="Dima B."/>
            <person name="Sanchez-Garcia M."/>
            <person name="Sanchez-Ramirez S."/>
            <person name="Szollosi G.J."/>
            <person name="Szarkandi J.G."/>
            <person name="Papp V."/>
            <person name="Albert L."/>
            <person name="Andreopoulos W."/>
            <person name="Angelini C."/>
            <person name="Antonin V."/>
            <person name="Barry K.W."/>
            <person name="Bougher N.L."/>
            <person name="Buchanan P."/>
            <person name="Buyck B."/>
            <person name="Bense V."/>
            <person name="Catcheside P."/>
            <person name="Chovatia M."/>
            <person name="Cooper J."/>
            <person name="Damon W."/>
            <person name="Desjardin D."/>
            <person name="Finy P."/>
            <person name="Geml J."/>
            <person name="Haridas S."/>
            <person name="Hughes K."/>
            <person name="Justo A."/>
            <person name="Karasinski D."/>
            <person name="Kautmanova I."/>
            <person name="Kiss B."/>
            <person name="Kocsube S."/>
            <person name="Kotiranta H."/>
            <person name="LaButti K.M."/>
            <person name="Lechner B.E."/>
            <person name="Liimatainen K."/>
            <person name="Lipzen A."/>
            <person name="Lukacs Z."/>
            <person name="Mihaltcheva S."/>
            <person name="Morgado L.N."/>
            <person name="Niskanen T."/>
            <person name="Noordeloos M.E."/>
            <person name="Ohm R.A."/>
            <person name="Ortiz-Santana B."/>
            <person name="Ovrebo C."/>
            <person name="Racz N."/>
            <person name="Riley R."/>
            <person name="Savchenko A."/>
            <person name="Shiryaev A."/>
            <person name="Soop K."/>
            <person name="Spirin V."/>
            <person name="Szebenyi C."/>
            <person name="Tomsovsky M."/>
            <person name="Tulloss R.E."/>
            <person name="Uehling J."/>
            <person name="Grigoriev I.V."/>
            <person name="Vagvolgyi C."/>
            <person name="Papp T."/>
            <person name="Martin F.M."/>
            <person name="Miettinen O."/>
            <person name="Hibbett D.S."/>
            <person name="Nagy L.G."/>
        </authorList>
    </citation>
    <scope>NUCLEOTIDE SEQUENCE [LARGE SCALE GENOMIC DNA]</scope>
    <source>
        <strain evidence="2 3">HHB13444</strain>
    </source>
</reference>
<proteinExistence type="predicted"/>
<keyword evidence="3" id="KW-1185">Reference proteome</keyword>
<evidence type="ECO:0000313" key="2">
    <source>
        <dbReference type="EMBL" id="TFK77779.1"/>
    </source>
</evidence>
<sequence>RDREQGKVVSQEDQLKGEEAGMHDLTEFENPYHRYANWILDDPEIRLTFA</sequence>
<dbReference type="Proteomes" id="UP000308197">
    <property type="component" value="Unassembled WGS sequence"/>
</dbReference>
<evidence type="ECO:0000313" key="3">
    <source>
        <dbReference type="Proteomes" id="UP000308197"/>
    </source>
</evidence>
<feature type="compositionally biased region" description="Basic and acidic residues" evidence="1">
    <location>
        <begin position="13"/>
        <end position="22"/>
    </location>
</feature>
<dbReference type="InParanoid" id="A0A5C3NM90"/>
<dbReference type="EMBL" id="ML213168">
    <property type="protein sequence ID" value="TFK77779.1"/>
    <property type="molecule type" value="Genomic_DNA"/>
</dbReference>
<accession>A0A5C3NM90</accession>
<feature type="region of interest" description="Disordered" evidence="1">
    <location>
        <begin position="1"/>
        <end position="22"/>
    </location>
</feature>
<name>A0A5C3NM90_9APHY</name>
<dbReference type="AlphaFoldDB" id="A0A5C3NM90"/>
<gene>
    <name evidence="2" type="ORF">K466DRAFT_607711</name>
</gene>
<dbReference type="STRING" id="1314778.A0A5C3NM90"/>
<organism evidence="2 3">
    <name type="scientific">Polyporus arcularius HHB13444</name>
    <dbReference type="NCBI Taxonomy" id="1314778"/>
    <lineage>
        <taxon>Eukaryota</taxon>
        <taxon>Fungi</taxon>
        <taxon>Dikarya</taxon>
        <taxon>Basidiomycota</taxon>
        <taxon>Agaricomycotina</taxon>
        <taxon>Agaricomycetes</taxon>
        <taxon>Polyporales</taxon>
        <taxon>Polyporaceae</taxon>
        <taxon>Polyporus</taxon>
    </lineage>
</organism>
<evidence type="ECO:0000256" key="1">
    <source>
        <dbReference type="SAM" id="MobiDB-lite"/>
    </source>
</evidence>